<comment type="caution">
    <text evidence="2">The sequence shown here is derived from an EMBL/GenBank/DDBJ whole genome shotgun (WGS) entry which is preliminary data.</text>
</comment>
<dbReference type="Gene3D" id="3.30.559.10">
    <property type="entry name" value="Chloramphenicol acetyltransferase-like domain"/>
    <property type="match status" value="1"/>
</dbReference>
<dbReference type="InterPro" id="IPR023213">
    <property type="entry name" value="CAT-like_dom_sf"/>
</dbReference>
<dbReference type="OrthoDB" id="3528137at2"/>
<dbReference type="Gene3D" id="3.30.559.30">
    <property type="entry name" value="Nonribosomal peptide synthetase, condensation domain"/>
    <property type="match status" value="1"/>
</dbReference>
<evidence type="ECO:0008006" key="4">
    <source>
        <dbReference type="Google" id="ProtNLM"/>
    </source>
</evidence>
<evidence type="ECO:0000313" key="2">
    <source>
        <dbReference type="EMBL" id="KUN89243.1"/>
    </source>
</evidence>
<dbReference type="RefSeq" id="WP_055631715.1">
    <property type="nucleotide sequence ID" value="NZ_KQ948763.1"/>
</dbReference>
<name>A0A101TBL2_9ACTN</name>
<reference evidence="2 3" key="1">
    <citation type="submission" date="2015-10" db="EMBL/GenBank/DDBJ databases">
        <title>Draft genome sequence of Streptomyces griseoruber DSM 40281, type strain for the species Streptomyces griseoruber.</title>
        <authorList>
            <person name="Ruckert C."/>
            <person name="Winkler A."/>
            <person name="Kalinowski J."/>
            <person name="Kampfer P."/>
            <person name="Glaeser S."/>
        </authorList>
    </citation>
    <scope>NUCLEOTIDE SEQUENCE [LARGE SCALE GENOMIC DNA]</scope>
    <source>
        <strain evidence="2 3">DSM 40281</strain>
    </source>
</reference>
<dbReference type="AlphaFoldDB" id="A0A101TBL2"/>
<dbReference type="EMBL" id="LMWW01000001">
    <property type="protein sequence ID" value="KUN89243.1"/>
    <property type="molecule type" value="Genomic_DNA"/>
</dbReference>
<dbReference type="SUPFAM" id="SSF52777">
    <property type="entry name" value="CoA-dependent acyltransferases"/>
    <property type="match status" value="2"/>
</dbReference>
<feature type="compositionally biased region" description="Basic and acidic residues" evidence="1">
    <location>
        <begin position="7"/>
        <end position="19"/>
    </location>
</feature>
<keyword evidence="3" id="KW-1185">Reference proteome</keyword>
<dbReference type="Proteomes" id="UP000052982">
    <property type="component" value="Unassembled WGS sequence"/>
</dbReference>
<protein>
    <recommendedName>
        <fullName evidence="4">Condensation domain-containing protein</fullName>
    </recommendedName>
</protein>
<organism evidence="2 3">
    <name type="scientific">Streptomyces griseoruber</name>
    <dbReference type="NCBI Taxonomy" id="1943"/>
    <lineage>
        <taxon>Bacteria</taxon>
        <taxon>Bacillati</taxon>
        <taxon>Actinomycetota</taxon>
        <taxon>Actinomycetes</taxon>
        <taxon>Kitasatosporales</taxon>
        <taxon>Streptomycetaceae</taxon>
        <taxon>Streptomyces</taxon>
    </lineage>
</organism>
<evidence type="ECO:0000256" key="1">
    <source>
        <dbReference type="SAM" id="MobiDB-lite"/>
    </source>
</evidence>
<gene>
    <name evidence="2" type="ORF">AQJ64_00745</name>
</gene>
<accession>A0A101TBL2</accession>
<dbReference type="STRING" id="1943.AQJ64_00745"/>
<evidence type="ECO:0000313" key="3">
    <source>
        <dbReference type="Proteomes" id="UP000052982"/>
    </source>
</evidence>
<feature type="region of interest" description="Disordered" evidence="1">
    <location>
        <begin position="1"/>
        <end position="34"/>
    </location>
</feature>
<proteinExistence type="predicted"/>
<sequence>MSGTSSRSEREGRLNHAQEDWFAGQPEQPDTSCDNNSVAAVSVDDVPLAEVMDAIGVLLTRHEALRSLIDPATGPHGRQRVCAAPRTQAELHTIVRTAEAASAPDAFGELRGTCFDLAREWPIGFLVAHHGGKVRDIGVVADHAALDVGGMNVLRQDLHALLTSPKAALSGVPEQPLDVVDWEELPEATRYRERAEGFWRGQSQRLTDLLERSGADTATDSGLHGTGSTYRTVWLSTPDLLDSASRASATLRAPLPAVLLTAFGLALSRASGCPVSSPLALSANRRTKEARLSADKRFMQGPVVVHADDNTVLSRLVADCAFQLMCTSTLSHIRKDRADALWSAALPPGIAPELAGAFFNYVDETALEAVPSSGRLPGSGLVGDWVPLDAFAPDARLRRGPDLMLLAVEGRTRMRLGLKYREDHPAADLGEGFLRGLAGLVQFMGGSPERAEARVGDALTARP</sequence>